<dbReference type="PANTHER" id="PTHR34693:SF2">
    <property type="entry name" value="DUF3602 DOMAIN-CONTAINING PROTEIN"/>
    <property type="match status" value="1"/>
</dbReference>
<evidence type="ECO:0000313" key="3">
    <source>
        <dbReference type="Proteomes" id="UP000076580"/>
    </source>
</evidence>
<dbReference type="PANTHER" id="PTHR34693">
    <property type="entry name" value="PROTEIN PAR32"/>
    <property type="match status" value="1"/>
</dbReference>
<dbReference type="AlphaFoldDB" id="A0A151GU29"/>
<dbReference type="GeneID" id="63714400"/>
<evidence type="ECO:0000256" key="1">
    <source>
        <dbReference type="SAM" id="MobiDB-lite"/>
    </source>
</evidence>
<sequence length="159" mass="16587">MTYRLTEPEPSTASYVRTGRGGAGNVFRPASSSTSSDKPATMASSAATSSSNRRSFFSGIGGAGNVHPPTARPSVSASLDDAVRHAQARDNAPLGYCGRGGAGNVFYNDKRPFAVDARRKGSDASFSSSSSTASDVSSRVRDSVTSTTKLWVRRISGKE</sequence>
<feature type="compositionally biased region" description="Low complexity" evidence="1">
    <location>
        <begin position="40"/>
        <end position="58"/>
    </location>
</feature>
<dbReference type="RefSeq" id="XP_040659971.1">
    <property type="nucleotide sequence ID" value="XM_040799088.1"/>
</dbReference>
<protein>
    <submittedName>
        <fullName evidence="2">Uncharacterized protein</fullName>
    </submittedName>
</protein>
<feature type="region of interest" description="Disordered" evidence="1">
    <location>
        <begin position="1"/>
        <end position="83"/>
    </location>
</feature>
<organism evidence="2 3">
    <name type="scientific">Drechmeria coniospora</name>
    <name type="common">Nematophagous fungus</name>
    <name type="synonym">Meria coniospora</name>
    <dbReference type="NCBI Taxonomy" id="98403"/>
    <lineage>
        <taxon>Eukaryota</taxon>
        <taxon>Fungi</taxon>
        <taxon>Dikarya</taxon>
        <taxon>Ascomycota</taxon>
        <taxon>Pezizomycotina</taxon>
        <taxon>Sordariomycetes</taxon>
        <taxon>Hypocreomycetidae</taxon>
        <taxon>Hypocreales</taxon>
        <taxon>Ophiocordycipitaceae</taxon>
        <taxon>Drechmeria</taxon>
    </lineage>
</organism>
<reference evidence="2 3" key="1">
    <citation type="journal article" date="2016" name="Sci. Rep.">
        <title>Insights into Adaptations to a Near-Obligate Nematode Endoparasitic Lifestyle from the Finished Genome of Drechmeria coniospora.</title>
        <authorList>
            <person name="Zhang L."/>
            <person name="Zhou Z."/>
            <person name="Guo Q."/>
            <person name="Fokkens L."/>
            <person name="Miskei M."/>
            <person name="Pocsi I."/>
            <person name="Zhang W."/>
            <person name="Chen M."/>
            <person name="Wang L."/>
            <person name="Sun Y."/>
            <person name="Donzelli B.G."/>
            <person name="Gibson D.M."/>
            <person name="Nelson D.R."/>
            <person name="Luo J.G."/>
            <person name="Rep M."/>
            <person name="Liu H."/>
            <person name="Yang S."/>
            <person name="Wang J."/>
            <person name="Krasnoff S.B."/>
            <person name="Xu Y."/>
            <person name="Molnar I."/>
            <person name="Lin M."/>
        </authorList>
    </citation>
    <scope>NUCLEOTIDE SEQUENCE [LARGE SCALE GENOMIC DNA]</scope>
    <source>
        <strain evidence="2 3">ARSEF 6962</strain>
    </source>
</reference>
<name>A0A151GU29_DRECN</name>
<dbReference type="EMBL" id="LAYC01000001">
    <property type="protein sequence ID" value="KYK60619.1"/>
    <property type="molecule type" value="Genomic_DNA"/>
</dbReference>
<dbReference type="Pfam" id="PF12223">
    <property type="entry name" value="DUF3602"/>
    <property type="match status" value="1"/>
</dbReference>
<keyword evidence="3" id="KW-1185">Reference proteome</keyword>
<dbReference type="InterPro" id="IPR053203">
    <property type="entry name" value="Cisplatin_resist-associated"/>
</dbReference>
<gene>
    <name evidence="2" type="ORF">DCS_01757</name>
</gene>
<accession>A0A151GU29</accession>
<feature type="compositionally biased region" description="Low complexity" evidence="1">
    <location>
        <begin position="123"/>
        <end position="146"/>
    </location>
</feature>
<dbReference type="InterPro" id="IPR022024">
    <property type="entry name" value="DUF3602"/>
</dbReference>
<dbReference type="InParanoid" id="A0A151GU29"/>
<dbReference type="Proteomes" id="UP000076580">
    <property type="component" value="Chromosome 01"/>
</dbReference>
<comment type="caution">
    <text evidence="2">The sequence shown here is derived from an EMBL/GenBank/DDBJ whole genome shotgun (WGS) entry which is preliminary data.</text>
</comment>
<proteinExistence type="predicted"/>
<evidence type="ECO:0000313" key="2">
    <source>
        <dbReference type="EMBL" id="KYK60619.1"/>
    </source>
</evidence>
<feature type="region of interest" description="Disordered" evidence="1">
    <location>
        <begin position="117"/>
        <end position="146"/>
    </location>
</feature>